<feature type="domain" description="Putative heavy-metal chelation" evidence="1">
    <location>
        <begin position="138"/>
        <end position="233"/>
    </location>
</feature>
<dbReference type="Proteomes" id="UP000600363">
    <property type="component" value="Unassembled WGS sequence"/>
</dbReference>
<dbReference type="InterPro" id="IPR007161">
    <property type="entry name" value="DUF364"/>
</dbReference>
<reference evidence="2" key="1">
    <citation type="journal article" date="2020" name="bioRxiv">
        <title>A rank-normalized archaeal taxonomy based on genome phylogeny resolves widespread incomplete and uneven classifications.</title>
        <authorList>
            <person name="Rinke C."/>
            <person name="Chuvochina M."/>
            <person name="Mussig A.J."/>
            <person name="Chaumeil P.-A."/>
            <person name="Waite D.W."/>
            <person name="Whitman W.B."/>
            <person name="Parks D.H."/>
            <person name="Hugenholtz P."/>
        </authorList>
    </citation>
    <scope>NUCLEOTIDE SEQUENCE</scope>
    <source>
        <strain evidence="2">UBA12518</strain>
    </source>
</reference>
<dbReference type="Gene3D" id="3.40.50.11590">
    <property type="match status" value="1"/>
</dbReference>
<evidence type="ECO:0000313" key="3">
    <source>
        <dbReference type="Proteomes" id="UP000600363"/>
    </source>
</evidence>
<dbReference type="AlphaFoldDB" id="A0A832VWU8"/>
<gene>
    <name evidence="2" type="ORF">HA299_01035</name>
</gene>
<accession>A0A832VWU8</accession>
<evidence type="ECO:0000259" key="1">
    <source>
        <dbReference type="Pfam" id="PF04016"/>
    </source>
</evidence>
<comment type="caution">
    <text evidence="2">The sequence shown here is derived from an EMBL/GenBank/DDBJ whole genome shotgun (WGS) entry which is preliminary data.</text>
</comment>
<name>A0A832VWU8_9EURY</name>
<proteinExistence type="predicted"/>
<evidence type="ECO:0000313" key="2">
    <source>
        <dbReference type="EMBL" id="HIH69198.1"/>
    </source>
</evidence>
<organism evidence="2 3">
    <name type="scientific">Methermicoccus shengliensis</name>
    <dbReference type="NCBI Taxonomy" id="660064"/>
    <lineage>
        <taxon>Archaea</taxon>
        <taxon>Methanobacteriati</taxon>
        <taxon>Methanobacteriota</taxon>
        <taxon>Stenosarchaea group</taxon>
        <taxon>Methanomicrobia</taxon>
        <taxon>Methanosarcinales</taxon>
        <taxon>Methermicoccaceae</taxon>
        <taxon>Methermicoccus</taxon>
    </lineage>
</organism>
<dbReference type="RefSeq" id="WP_042687569.1">
    <property type="nucleotide sequence ID" value="NZ_DUIH01000003.1"/>
</dbReference>
<protein>
    <recommendedName>
        <fullName evidence="1">Putative heavy-metal chelation domain-containing protein</fullName>
    </recommendedName>
</protein>
<sequence>MMMDVLSEIAERFWSCVEEEMLDEGVRVSTRALSPEEAIGSPQRRDFPLLAGREVLMQAEFRGSRGQAFTTAPQPFEGTLADVKALPLTGCFERAVFIATMNAVLRSMGLVRGTVHCKDDGPERCGKLIATRLNEEMGEGRLGIVGFQPAIVEHCVACLGCERVMVSDLNPAVVGTLRYGIKVMDGMACVDEMARECDVLLITGTTLVNDTLDEVLEAASAHGTDVVFYGTTVAGAAHLCGWRRLCPESK</sequence>
<dbReference type="Pfam" id="PF04016">
    <property type="entry name" value="DUF364"/>
    <property type="match status" value="1"/>
</dbReference>
<dbReference type="SUPFAM" id="SSF159713">
    <property type="entry name" value="Dhaf3308-like"/>
    <property type="match status" value="1"/>
</dbReference>
<dbReference type="EMBL" id="DUIH01000003">
    <property type="protein sequence ID" value="HIH69198.1"/>
    <property type="molecule type" value="Genomic_DNA"/>
</dbReference>